<feature type="signal peptide" evidence="11">
    <location>
        <begin position="1"/>
        <end position="23"/>
    </location>
</feature>
<gene>
    <name evidence="13" type="ORF">ACFPIJ_13135</name>
</gene>
<dbReference type="InterPro" id="IPR005805">
    <property type="entry name" value="Rieske_Fe-S_prot_C"/>
</dbReference>
<evidence type="ECO:0000256" key="4">
    <source>
        <dbReference type="ARBA" id="ARBA00022723"/>
    </source>
</evidence>
<sequence length="163" mass="15133">MSNTTRRSLLTGAGAVGLTAALAGCAAYGDTGTSSDGAAPALAGGDTGTAGATGGGTPAGEGGGGGGGGGGFAKTSDIPVGGGKIFEDQKIVVTQPTAGQFKCFTAVCTHAGCVVGDVSGGTINCPCHGSKFKVADGSVANGPASKALKAVAIKVNGDSIAKA</sequence>
<feature type="compositionally biased region" description="Gly residues" evidence="10">
    <location>
        <begin position="49"/>
        <end position="72"/>
    </location>
</feature>
<evidence type="ECO:0000256" key="10">
    <source>
        <dbReference type="SAM" id="MobiDB-lite"/>
    </source>
</evidence>
<keyword evidence="4" id="KW-0479">Metal-binding</keyword>
<evidence type="ECO:0000256" key="8">
    <source>
        <dbReference type="ARBA" id="ARBA00029586"/>
    </source>
</evidence>
<organism evidence="13 14">
    <name type="scientific">Dactylosporangium cerinum</name>
    <dbReference type="NCBI Taxonomy" id="1434730"/>
    <lineage>
        <taxon>Bacteria</taxon>
        <taxon>Bacillati</taxon>
        <taxon>Actinomycetota</taxon>
        <taxon>Actinomycetes</taxon>
        <taxon>Micromonosporales</taxon>
        <taxon>Micromonosporaceae</taxon>
        <taxon>Dactylosporangium</taxon>
    </lineage>
</organism>
<dbReference type="PROSITE" id="PS51318">
    <property type="entry name" value="TAT"/>
    <property type="match status" value="1"/>
</dbReference>
<keyword evidence="6" id="KW-0411">Iron-sulfur</keyword>
<dbReference type="PROSITE" id="PS51296">
    <property type="entry name" value="RIESKE"/>
    <property type="match status" value="1"/>
</dbReference>
<evidence type="ECO:0000256" key="9">
    <source>
        <dbReference type="ARBA" id="ARBA00034078"/>
    </source>
</evidence>
<protein>
    <recommendedName>
        <fullName evidence="2">Cytochrome bc1 complex Rieske iron-sulfur subunit</fullName>
    </recommendedName>
    <alternativeName>
        <fullName evidence="8">Cytochrome bc1 reductase complex subunit QcrA</fullName>
    </alternativeName>
</protein>
<evidence type="ECO:0000259" key="12">
    <source>
        <dbReference type="PROSITE" id="PS51296"/>
    </source>
</evidence>
<evidence type="ECO:0000256" key="7">
    <source>
        <dbReference type="ARBA" id="ARBA00023157"/>
    </source>
</evidence>
<evidence type="ECO:0000256" key="11">
    <source>
        <dbReference type="SAM" id="SignalP"/>
    </source>
</evidence>
<keyword evidence="3" id="KW-0001">2Fe-2S</keyword>
<evidence type="ECO:0000256" key="6">
    <source>
        <dbReference type="ARBA" id="ARBA00023014"/>
    </source>
</evidence>
<comment type="cofactor">
    <cofactor evidence="9">
        <name>[2Fe-2S] cluster</name>
        <dbReference type="ChEBI" id="CHEBI:190135"/>
    </cofactor>
</comment>
<comment type="function">
    <text evidence="1">Iron-sulfur subunit of the cytochrome bc1 complex, an essential component of the respiratory electron transport chain required for ATP synthesis. The bc1 complex catalyzes the oxidation of menaquinol and the reduction of cytochrome c in the respiratory chain. The bc1 complex operates through a Q-cycle mechanism that couples electron transfer to generation of the proton gradient that drives ATP synthesis.</text>
</comment>
<keyword evidence="14" id="KW-1185">Reference proteome</keyword>
<dbReference type="Pfam" id="PF00355">
    <property type="entry name" value="Rieske"/>
    <property type="match status" value="1"/>
</dbReference>
<feature type="chain" id="PRO_5046360053" description="Cytochrome bc1 complex Rieske iron-sulfur subunit" evidence="11">
    <location>
        <begin position="24"/>
        <end position="163"/>
    </location>
</feature>
<name>A0ABV9VTC8_9ACTN</name>
<dbReference type="InterPro" id="IPR006311">
    <property type="entry name" value="TAT_signal"/>
</dbReference>
<keyword evidence="11" id="KW-0732">Signal</keyword>
<feature type="domain" description="Rieske" evidence="12">
    <location>
        <begin position="70"/>
        <end position="162"/>
    </location>
</feature>
<dbReference type="InterPro" id="IPR036922">
    <property type="entry name" value="Rieske_2Fe-2S_sf"/>
</dbReference>
<dbReference type="Proteomes" id="UP001595912">
    <property type="component" value="Unassembled WGS sequence"/>
</dbReference>
<evidence type="ECO:0000256" key="1">
    <source>
        <dbReference type="ARBA" id="ARBA00002494"/>
    </source>
</evidence>
<evidence type="ECO:0000313" key="13">
    <source>
        <dbReference type="EMBL" id="MFC4998776.1"/>
    </source>
</evidence>
<comment type="caution">
    <text evidence="13">The sequence shown here is derived from an EMBL/GenBank/DDBJ whole genome shotgun (WGS) entry which is preliminary data.</text>
</comment>
<evidence type="ECO:0000256" key="3">
    <source>
        <dbReference type="ARBA" id="ARBA00022714"/>
    </source>
</evidence>
<evidence type="ECO:0000256" key="5">
    <source>
        <dbReference type="ARBA" id="ARBA00023004"/>
    </source>
</evidence>
<dbReference type="PROSITE" id="PS51257">
    <property type="entry name" value="PROKAR_LIPOPROTEIN"/>
    <property type="match status" value="1"/>
</dbReference>
<keyword evidence="7" id="KW-1015">Disulfide bond</keyword>
<evidence type="ECO:0000313" key="14">
    <source>
        <dbReference type="Proteomes" id="UP001595912"/>
    </source>
</evidence>
<dbReference type="Gene3D" id="2.102.10.10">
    <property type="entry name" value="Rieske [2Fe-2S] iron-sulphur domain"/>
    <property type="match status" value="1"/>
</dbReference>
<dbReference type="PRINTS" id="PR00162">
    <property type="entry name" value="RIESKE"/>
</dbReference>
<proteinExistence type="predicted"/>
<accession>A0ABV9VTC8</accession>
<dbReference type="CDD" id="cd03467">
    <property type="entry name" value="Rieske"/>
    <property type="match status" value="1"/>
</dbReference>
<dbReference type="RefSeq" id="WP_380115018.1">
    <property type="nucleotide sequence ID" value="NZ_JBHSIU010000013.1"/>
</dbReference>
<feature type="region of interest" description="Disordered" evidence="10">
    <location>
        <begin position="49"/>
        <end position="73"/>
    </location>
</feature>
<reference evidence="14" key="1">
    <citation type="journal article" date="2019" name="Int. J. Syst. Evol. Microbiol.">
        <title>The Global Catalogue of Microorganisms (GCM) 10K type strain sequencing project: providing services to taxonomists for standard genome sequencing and annotation.</title>
        <authorList>
            <consortium name="The Broad Institute Genomics Platform"/>
            <consortium name="The Broad Institute Genome Sequencing Center for Infectious Disease"/>
            <person name="Wu L."/>
            <person name="Ma J."/>
        </authorList>
    </citation>
    <scope>NUCLEOTIDE SEQUENCE [LARGE SCALE GENOMIC DNA]</scope>
    <source>
        <strain evidence="14">CGMCC 4.7152</strain>
    </source>
</reference>
<keyword evidence="5" id="KW-0408">Iron</keyword>
<evidence type="ECO:0000256" key="2">
    <source>
        <dbReference type="ARBA" id="ARBA00015816"/>
    </source>
</evidence>
<dbReference type="EMBL" id="JBHSIU010000013">
    <property type="protein sequence ID" value="MFC4998776.1"/>
    <property type="molecule type" value="Genomic_DNA"/>
</dbReference>
<dbReference type="InterPro" id="IPR017941">
    <property type="entry name" value="Rieske_2Fe-2S"/>
</dbReference>
<dbReference type="PANTHER" id="PTHR10134">
    <property type="entry name" value="CYTOCHROME B-C1 COMPLEX SUBUNIT RIESKE, MITOCHONDRIAL"/>
    <property type="match status" value="1"/>
</dbReference>
<dbReference type="InterPro" id="IPR014349">
    <property type="entry name" value="Rieske_Fe-S_prot"/>
</dbReference>
<dbReference type="SUPFAM" id="SSF50022">
    <property type="entry name" value="ISP domain"/>
    <property type="match status" value="1"/>
</dbReference>